<protein>
    <submittedName>
        <fullName evidence="2">Uncharacterized protein</fullName>
    </submittedName>
</protein>
<reference evidence="2 3" key="1">
    <citation type="submission" date="2024-04" db="EMBL/GenBank/DDBJ databases">
        <title>Defined microbial consortia suppress multidrug-resistant proinflammatory Enterobacteriaceae via ecological control.</title>
        <authorList>
            <person name="Furuichi M."/>
            <person name="Kawaguchi T."/>
            <person name="Pust M."/>
            <person name="Yasuma K."/>
            <person name="Plichta D."/>
            <person name="Hasegawa N."/>
            <person name="Ohya T."/>
            <person name="Bhattarai S."/>
            <person name="Sasajima S."/>
            <person name="Aoto Y."/>
            <person name="Tuganbaev T."/>
            <person name="Yaginuma M."/>
            <person name="Ueda M."/>
            <person name="Okahashi N."/>
            <person name="Amafuji K."/>
            <person name="Kiridooshi Y."/>
            <person name="Sugita K."/>
            <person name="Strazar M."/>
            <person name="Skelly A."/>
            <person name="Suda W."/>
            <person name="Hattori M."/>
            <person name="Nakamoto N."/>
            <person name="Caballero S."/>
            <person name="Norman J."/>
            <person name="Olle B."/>
            <person name="Tanoue T."/>
            <person name="Arita M."/>
            <person name="Bucci V."/>
            <person name="Atarashi K."/>
            <person name="Xavier R."/>
            <person name="Honda K."/>
        </authorList>
    </citation>
    <scope>NUCLEOTIDE SEQUENCE [LARGE SCALE GENOMIC DNA]</scope>
    <source>
        <strain evidence="3">k04-0078-D8-1</strain>
    </source>
</reference>
<name>A0ABQ0BDY6_9FIRM</name>
<accession>A0ABQ0BDY6</accession>
<evidence type="ECO:0000313" key="3">
    <source>
        <dbReference type="Proteomes" id="UP001600943"/>
    </source>
</evidence>
<proteinExistence type="predicted"/>
<gene>
    <name evidence="2" type="ORF">K040078D81_37940</name>
</gene>
<feature type="transmembrane region" description="Helical" evidence="1">
    <location>
        <begin position="218"/>
        <end position="237"/>
    </location>
</feature>
<evidence type="ECO:0000256" key="1">
    <source>
        <dbReference type="SAM" id="Phobius"/>
    </source>
</evidence>
<feature type="transmembrane region" description="Helical" evidence="1">
    <location>
        <begin position="126"/>
        <end position="150"/>
    </location>
</feature>
<keyword evidence="1" id="KW-1133">Transmembrane helix</keyword>
<feature type="transmembrane region" description="Helical" evidence="1">
    <location>
        <begin position="187"/>
        <end position="206"/>
    </location>
</feature>
<keyword evidence="3" id="KW-1185">Reference proteome</keyword>
<organism evidence="2 3">
    <name type="scientific">Blautia hominis</name>
    <dbReference type="NCBI Taxonomy" id="2025493"/>
    <lineage>
        <taxon>Bacteria</taxon>
        <taxon>Bacillati</taxon>
        <taxon>Bacillota</taxon>
        <taxon>Clostridia</taxon>
        <taxon>Lachnospirales</taxon>
        <taxon>Lachnospiraceae</taxon>
        <taxon>Blautia</taxon>
    </lineage>
</organism>
<sequence length="256" mass="28309">MRDRKLRQRLGDIPIPDYEEEAYLQTLKAAGKINLHPERQRVSRREFFLGQLPFISRKVWAAKLILTAFLILGILETGVAPDQRTWPLLSVSAPLLCLANVNELCDICRPGMREILKAARHSPGEMLLVRLLVFGFLDLSVCLTGAVLAADLTAGLLWQAVLYFAAPFSVMCAGCMIVINRCRDENALWYCTAWGGFLIAAVSMLRASAVPVYEADRLFGWGTAAAAGIVVTVLEINRLLKSMGGMRHEINYGTAD</sequence>
<dbReference type="Proteomes" id="UP001600943">
    <property type="component" value="Unassembled WGS sequence"/>
</dbReference>
<dbReference type="EMBL" id="BAABYW010000001">
    <property type="protein sequence ID" value="GAA6409677.1"/>
    <property type="molecule type" value="Genomic_DNA"/>
</dbReference>
<feature type="transmembrane region" description="Helical" evidence="1">
    <location>
        <begin position="156"/>
        <end position="180"/>
    </location>
</feature>
<keyword evidence="1" id="KW-0472">Membrane</keyword>
<comment type="caution">
    <text evidence="2">The sequence shown here is derived from an EMBL/GenBank/DDBJ whole genome shotgun (WGS) entry which is preliminary data.</text>
</comment>
<keyword evidence="1" id="KW-0812">Transmembrane</keyword>
<evidence type="ECO:0000313" key="2">
    <source>
        <dbReference type="EMBL" id="GAA6409677.1"/>
    </source>
</evidence>
<dbReference type="RefSeq" id="WP_390407586.1">
    <property type="nucleotide sequence ID" value="NZ_BAABYW010000001.1"/>
</dbReference>